<protein>
    <recommendedName>
        <fullName evidence="6">Exodeoxyribonuclease 7 small subunit</fullName>
        <ecNumber evidence="6">3.1.11.6</ecNumber>
    </recommendedName>
    <alternativeName>
        <fullName evidence="6">Exodeoxyribonuclease VII small subunit</fullName>
        <shortName evidence="6">Exonuclease VII small subunit</shortName>
    </alternativeName>
</protein>
<dbReference type="SUPFAM" id="SSF116842">
    <property type="entry name" value="XseB-like"/>
    <property type="match status" value="1"/>
</dbReference>
<dbReference type="Pfam" id="PF02609">
    <property type="entry name" value="Exonuc_VII_S"/>
    <property type="match status" value="1"/>
</dbReference>
<dbReference type="KEGG" id="swi:Swit_0021"/>
<accession>A0A9J9LBW3</accession>
<reference evidence="8 9" key="1">
    <citation type="journal article" date="2010" name="J. Bacteriol.">
        <title>Genome sequence of the dioxin-mineralizing bacterium Sphingomonas wittichii RW1.</title>
        <authorList>
            <person name="Miller T.R."/>
            <person name="Delcher A.L."/>
            <person name="Salzberg S.L."/>
            <person name="Saunders E."/>
            <person name="Detter J.C."/>
            <person name="Halden R.U."/>
        </authorList>
    </citation>
    <scope>NUCLEOTIDE SEQUENCE [LARGE SCALE GENOMIC DNA]</scope>
    <source>
        <strain evidence="9">DSM 6014 / CCUG 31198 / JCM 15750 / NBRC 105917 / EY 4224 / RW1</strain>
    </source>
</reference>
<dbReference type="EC" id="3.1.11.6" evidence="6"/>
<evidence type="ECO:0000256" key="1">
    <source>
        <dbReference type="ARBA" id="ARBA00009998"/>
    </source>
</evidence>
<name>A0A9J9LBW3_RHIWR</name>
<evidence type="ECO:0000256" key="2">
    <source>
        <dbReference type="ARBA" id="ARBA00022490"/>
    </source>
</evidence>
<dbReference type="NCBIfam" id="TIGR01280">
    <property type="entry name" value="xseB"/>
    <property type="match status" value="1"/>
</dbReference>
<comment type="subunit">
    <text evidence="6">Heterooligomer composed of large and small subunits.</text>
</comment>
<feature type="compositionally biased region" description="Pro residues" evidence="7">
    <location>
        <begin position="1"/>
        <end position="20"/>
    </location>
</feature>
<keyword evidence="5 6" id="KW-0269">Exonuclease</keyword>
<comment type="similarity">
    <text evidence="1 6">Belongs to the XseB family.</text>
</comment>
<comment type="catalytic activity">
    <reaction evidence="6">
        <text>Exonucleolytic cleavage in either 5'- to 3'- or 3'- to 5'-direction to yield nucleoside 5'-phosphates.</text>
        <dbReference type="EC" id="3.1.11.6"/>
    </reaction>
</comment>
<dbReference type="GO" id="GO:0005829">
    <property type="term" value="C:cytosol"/>
    <property type="evidence" value="ECO:0007669"/>
    <property type="project" value="TreeGrafter"/>
</dbReference>
<feature type="region of interest" description="Disordered" evidence="7">
    <location>
        <begin position="1"/>
        <end position="23"/>
    </location>
</feature>
<comment type="subcellular location">
    <subcellularLocation>
        <location evidence="6">Cytoplasm</location>
    </subcellularLocation>
</comment>
<comment type="function">
    <text evidence="6">Bidirectionally degrades single-stranded DNA into large acid-insoluble oligonucleotides, which are then degraded further into small acid-soluble oligonucleotides.</text>
</comment>
<proteinExistence type="inferred from homology"/>
<evidence type="ECO:0000256" key="6">
    <source>
        <dbReference type="HAMAP-Rule" id="MF_00337"/>
    </source>
</evidence>
<evidence type="ECO:0000256" key="3">
    <source>
        <dbReference type="ARBA" id="ARBA00022722"/>
    </source>
</evidence>
<dbReference type="InterPro" id="IPR003761">
    <property type="entry name" value="Exonuc_VII_S"/>
</dbReference>
<evidence type="ECO:0000256" key="4">
    <source>
        <dbReference type="ARBA" id="ARBA00022801"/>
    </source>
</evidence>
<dbReference type="NCBIfam" id="NF002139">
    <property type="entry name" value="PRK00977.1-3"/>
    <property type="match status" value="1"/>
</dbReference>
<dbReference type="Gene3D" id="1.10.287.1040">
    <property type="entry name" value="Exonuclease VII, small subunit"/>
    <property type="match status" value="1"/>
</dbReference>
<evidence type="ECO:0000313" key="9">
    <source>
        <dbReference type="Proteomes" id="UP000001989"/>
    </source>
</evidence>
<evidence type="ECO:0000313" key="8">
    <source>
        <dbReference type="EMBL" id="ABQ66394.1"/>
    </source>
</evidence>
<dbReference type="HAMAP" id="MF_00337">
    <property type="entry name" value="Exonuc_7_S"/>
    <property type="match status" value="1"/>
</dbReference>
<sequence length="105" mass="11210">MRPEGPAHPNPSLTLPPPEPKSLAMTDSAALADLSFEDALKQLETIVRQLESGEVPLDESISLYAKGDALKRLCEERLNAAKARIEKISLGADGAPRGTEPFTAS</sequence>
<dbReference type="InterPro" id="IPR037004">
    <property type="entry name" value="Exonuc_VII_ssu_sf"/>
</dbReference>
<dbReference type="AlphaFoldDB" id="A0A9J9LBW3"/>
<keyword evidence="4 6" id="KW-0378">Hydrolase</keyword>
<dbReference type="EMBL" id="CP000699">
    <property type="protein sequence ID" value="ABQ66394.1"/>
    <property type="molecule type" value="Genomic_DNA"/>
</dbReference>
<dbReference type="PANTHER" id="PTHR34137">
    <property type="entry name" value="EXODEOXYRIBONUCLEASE 7 SMALL SUBUNIT"/>
    <property type="match status" value="1"/>
</dbReference>
<keyword evidence="9" id="KW-1185">Reference proteome</keyword>
<gene>
    <name evidence="6" type="primary">xseB</name>
    <name evidence="8" type="ordered locus">Swit_0021</name>
</gene>
<dbReference type="GO" id="GO:0009318">
    <property type="term" value="C:exodeoxyribonuclease VII complex"/>
    <property type="evidence" value="ECO:0007669"/>
    <property type="project" value="UniProtKB-UniRule"/>
</dbReference>
<evidence type="ECO:0000256" key="7">
    <source>
        <dbReference type="SAM" id="MobiDB-lite"/>
    </source>
</evidence>
<dbReference type="GO" id="GO:0008855">
    <property type="term" value="F:exodeoxyribonuclease VII activity"/>
    <property type="evidence" value="ECO:0007669"/>
    <property type="project" value="UniProtKB-UniRule"/>
</dbReference>
<keyword evidence="2 6" id="KW-0963">Cytoplasm</keyword>
<organism evidence="8 9">
    <name type="scientific">Rhizorhabdus wittichii (strain DSM 6014 / CCUG 31198 / JCM 15750 / NBRC 105917 / EY 4224 / RW1)</name>
    <name type="common">Sphingomonas wittichii</name>
    <dbReference type="NCBI Taxonomy" id="392499"/>
    <lineage>
        <taxon>Bacteria</taxon>
        <taxon>Pseudomonadati</taxon>
        <taxon>Pseudomonadota</taxon>
        <taxon>Alphaproteobacteria</taxon>
        <taxon>Sphingomonadales</taxon>
        <taxon>Sphingomonadaceae</taxon>
        <taxon>Rhizorhabdus</taxon>
    </lineage>
</organism>
<dbReference type="PANTHER" id="PTHR34137:SF1">
    <property type="entry name" value="EXODEOXYRIBONUCLEASE 7 SMALL SUBUNIT"/>
    <property type="match status" value="1"/>
</dbReference>
<keyword evidence="3 6" id="KW-0540">Nuclease</keyword>
<dbReference type="GO" id="GO:0006308">
    <property type="term" value="P:DNA catabolic process"/>
    <property type="evidence" value="ECO:0007669"/>
    <property type="project" value="UniProtKB-UniRule"/>
</dbReference>
<dbReference type="Proteomes" id="UP000001989">
    <property type="component" value="Chromosome"/>
</dbReference>
<evidence type="ECO:0000256" key="5">
    <source>
        <dbReference type="ARBA" id="ARBA00022839"/>
    </source>
</evidence>